<dbReference type="AlphaFoldDB" id="A0A9P0FCL9"/>
<sequence length="368" mass="42124">MILSKFLLISFEYTNELFIALSAGLPGTLVLIHHGLKTNQTARSFLVASLTLLSFMFVARDRRRSKPSRRKVILISGCDTGLGFSLAQHITGCGYTVFAGFFSLESEGAKQIKQSYDQNVISFSLDITKEESIKKAVMTLENFLLNNPKYSLYALINNAGVMVFGEFEWLTEKLIENQINVNLCGTMRLTKAFCPMLRKYQGRVITITSHCAQATLPGLSVYGATKAALAGWSDGLRVEQAKYGVKVVTFIPGSFPTESHIMSKQLSYVQEMHDNFTEEQHQFYSNYFKRYNIYLSYLSGPTVPKKLSNFGLYQEFDNALLEESPKPLYKVENYRYWFYHTLFKYSPYCLRDYFVTKFMLMPEYIPPQ</sequence>
<evidence type="ECO:0000256" key="1">
    <source>
        <dbReference type="ARBA" id="ARBA00023002"/>
    </source>
</evidence>
<dbReference type="Proteomes" id="UP001154078">
    <property type="component" value="Chromosome 2"/>
</dbReference>
<dbReference type="Gene3D" id="3.40.50.720">
    <property type="entry name" value="NAD(P)-binding Rossmann-like Domain"/>
    <property type="match status" value="1"/>
</dbReference>
<accession>A0A9P0FCL9</accession>
<evidence type="ECO:0000313" key="5">
    <source>
        <dbReference type="Proteomes" id="UP001154078"/>
    </source>
</evidence>
<keyword evidence="1" id="KW-0560">Oxidoreductase</keyword>
<dbReference type="EMBL" id="OV121133">
    <property type="protein sequence ID" value="CAH0550685.1"/>
    <property type="molecule type" value="Genomic_DNA"/>
</dbReference>
<protein>
    <recommendedName>
        <fullName evidence="6">Estradiol 17-beta-dehydrogenase 2</fullName>
    </recommendedName>
</protein>
<evidence type="ECO:0008006" key="6">
    <source>
        <dbReference type="Google" id="ProtNLM"/>
    </source>
</evidence>
<name>A0A9P0FCL9_BRAAE</name>
<evidence type="ECO:0000313" key="4">
    <source>
        <dbReference type="EMBL" id="CAH0550685.1"/>
    </source>
</evidence>
<dbReference type="PANTHER" id="PTHR43313:SF36">
    <property type="entry name" value="D-BETA-HYDROXYBUTYRATE DEHYDROGENASE, MITOCHONDRIAL"/>
    <property type="match status" value="1"/>
</dbReference>
<feature type="transmembrane region" description="Helical" evidence="3">
    <location>
        <begin position="42"/>
        <end position="59"/>
    </location>
</feature>
<keyword evidence="3" id="KW-0812">Transmembrane</keyword>
<gene>
    <name evidence="4" type="ORF">MELIAE_LOCUS3446</name>
</gene>
<dbReference type="InterPro" id="IPR002347">
    <property type="entry name" value="SDR_fam"/>
</dbReference>
<dbReference type="OrthoDB" id="294295at2759"/>
<dbReference type="SUPFAM" id="SSF51735">
    <property type="entry name" value="NAD(P)-binding Rossmann-fold domains"/>
    <property type="match status" value="1"/>
</dbReference>
<comment type="similarity">
    <text evidence="2">Belongs to the short-chain dehydrogenases/reductases (SDR) family.</text>
</comment>
<evidence type="ECO:0000256" key="2">
    <source>
        <dbReference type="RuleBase" id="RU000363"/>
    </source>
</evidence>
<dbReference type="InterPro" id="IPR036291">
    <property type="entry name" value="NAD(P)-bd_dom_sf"/>
</dbReference>
<reference evidence="4" key="1">
    <citation type="submission" date="2021-12" db="EMBL/GenBank/DDBJ databases">
        <authorList>
            <person name="King R."/>
        </authorList>
    </citation>
    <scope>NUCLEOTIDE SEQUENCE</scope>
</reference>
<dbReference type="GO" id="GO:0016491">
    <property type="term" value="F:oxidoreductase activity"/>
    <property type="evidence" value="ECO:0007669"/>
    <property type="project" value="UniProtKB-KW"/>
</dbReference>
<dbReference type="InterPro" id="IPR020904">
    <property type="entry name" value="Sc_DH/Rdtase_CS"/>
</dbReference>
<dbReference type="PRINTS" id="PR00081">
    <property type="entry name" value="GDHRDH"/>
</dbReference>
<dbReference type="PROSITE" id="PS00061">
    <property type="entry name" value="ADH_SHORT"/>
    <property type="match status" value="1"/>
</dbReference>
<proteinExistence type="inferred from homology"/>
<evidence type="ECO:0000256" key="3">
    <source>
        <dbReference type="SAM" id="Phobius"/>
    </source>
</evidence>
<dbReference type="PRINTS" id="PR00080">
    <property type="entry name" value="SDRFAMILY"/>
</dbReference>
<dbReference type="GO" id="GO:0008202">
    <property type="term" value="P:steroid metabolic process"/>
    <property type="evidence" value="ECO:0007669"/>
    <property type="project" value="TreeGrafter"/>
</dbReference>
<keyword evidence="5" id="KW-1185">Reference proteome</keyword>
<organism evidence="4 5">
    <name type="scientific">Brassicogethes aeneus</name>
    <name type="common">Rape pollen beetle</name>
    <name type="synonym">Meligethes aeneus</name>
    <dbReference type="NCBI Taxonomy" id="1431903"/>
    <lineage>
        <taxon>Eukaryota</taxon>
        <taxon>Metazoa</taxon>
        <taxon>Ecdysozoa</taxon>
        <taxon>Arthropoda</taxon>
        <taxon>Hexapoda</taxon>
        <taxon>Insecta</taxon>
        <taxon>Pterygota</taxon>
        <taxon>Neoptera</taxon>
        <taxon>Endopterygota</taxon>
        <taxon>Coleoptera</taxon>
        <taxon>Polyphaga</taxon>
        <taxon>Cucujiformia</taxon>
        <taxon>Nitidulidae</taxon>
        <taxon>Meligethinae</taxon>
        <taxon>Brassicogethes</taxon>
    </lineage>
</organism>
<dbReference type="PANTHER" id="PTHR43313">
    <property type="entry name" value="SHORT-CHAIN DEHYDROGENASE/REDUCTASE FAMILY 9C"/>
    <property type="match status" value="1"/>
</dbReference>
<keyword evidence="3" id="KW-0472">Membrane</keyword>
<feature type="transmembrane region" description="Helical" evidence="3">
    <location>
        <begin position="17"/>
        <end position="36"/>
    </location>
</feature>
<dbReference type="Pfam" id="PF00106">
    <property type="entry name" value="adh_short"/>
    <property type="match status" value="1"/>
</dbReference>
<keyword evidence="3" id="KW-1133">Transmembrane helix</keyword>